<dbReference type="GO" id="GO:0000287">
    <property type="term" value="F:magnesium ion binding"/>
    <property type="evidence" value="ECO:0007669"/>
    <property type="project" value="UniProtKB-UniRule"/>
</dbReference>
<dbReference type="GO" id="GO:0070733">
    <property type="term" value="F:AMPylase activity"/>
    <property type="evidence" value="ECO:0007669"/>
    <property type="project" value="UniProtKB-EC"/>
</dbReference>
<comment type="catalytic activity">
    <reaction evidence="8">
        <text>L-threonyl-[protein] + ATP = 3-O-(5'-adenylyl)-L-threonyl-[protein] + diphosphate</text>
        <dbReference type="Rhea" id="RHEA:54292"/>
        <dbReference type="Rhea" id="RHEA-COMP:11060"/>
        <dbReference type="Rhea" id="RHEA-COMP:13847"/>
        <dbReference type="ChEBI" id="CHEBI:30013"/>
        <dbReference type="ChEBI" id="CHEBI:30616"/>
        <dbReference type="ChEBI" id="CHEBI:33019"/>
        <dbReference type="ChEBI" id="CHEBI:138113"/>
        <dbReference type="EC" id="2.7.7.108"/>
    </reaction>
</comment>
<dbReference type="EMBL" id="STGJ01000001">
    <property type="protein sequence ID" value="TIC87287.1"/>
    <property type="molecule type" value="Genomic_DNA"/>
</dbReference>
<evidence type="ECO:0000256" key="1">
    <source>
        <dbReference type="ARBA" id="ARBA00009747"/>
    </source>
</evidence>
<keyword evidence="3 8" id="KW-0548">Nucleotidyltransferase</keyword>
<name>A0A4T0V7B6_9NEIS</name>
<comment type="function">
    <text evidence="8">Nucleotidyltransferase involved in the post-translational modification of proteins. It can catalyze the addition of adenosine monophosphate (AMP) or uridine monophosphate (UMP) to a protein, resulting in modifications known as AMPylation and UMPylation.</text>
</comment>
<comment type="catalytic activity">
    <reaction evidence="8">
        <text>L-tyrosyl-[protein] + UTP = O-(5'-uridylyl)-L-tyrosyl-[protein] + diphosphate</text>
        <dbReference type="Rhea" id="RHEA:83887"/>
        <dbReference type="Rhea" id="RHEA-COMP:10136"/>
        <dbReference type="Rhea" id="RHEA-COMP:20238"/>
        <dbReference type="ChEBI" id="CHEBI:33019"/>
        <dbReference type="ChEBI" id="CHEBI:46398"/>
        <dbReference type="ChEBI" id="CHEBI:46858"/>
        <dbReference type="ChEBI" id="CHEBI:90602"/>
    </reaction>
</comment>
<dbReference type="Proteomes" id="UP000308891">
    <property type="component" value="Unassembled WGS sequence"/>
</dbReference>
<feature type="binding site" evidence="8">
    <location>
        <position position="171"/>
    </location>
    <ligand>
        <name>ATP</name>
        <dbReference type="ChEBI" id="CHEBI:30616"/>
    </ligand>
</feature>
<comment type="catalytic activity">
    <reaction evidence="8">
        <text>L-seryl-[protein] + ATP = 3-O-(5'-adenylyl)-L-seryl-[protein] + diphosphate</text>
        <dbReference type="Rhea" id="RHEA:58120"/>
        <dbReference type="Rhea" id="RHEA-COMP:9863"/>
        <dbReference type="Rhea" id="RHEA-COMP:15073"/>
        <dbReference type="ChEBI" id="CHEBI:29999"/>
        <dbReference type="ChEBI" id="CHEBI:30616"/>
        <dbReference type="ChEBI" id="CHEBI:33019"/>
        <dbReference type="ChEBI" id="CHEBI:142516"/>
        <dbReference type="EC" id="2.7.7.108"/>
    </reaction>
</comment>
<sequence>MTHDLLQAPALARLGAPFVVPVAATPLPDARLLAGNDALAGALGWPASWQETMLGVLSGNAEPSWGAPLASRYGGHQFGVWAGQLGDGRALLIGEAGLGGARVELQLKGSGKTPFSRMGDGRAVLRSSVREYLGCEAMHALGIPTTRALSLVVSSEPVWREREERAAVLCRSADTFLRFGHFELLYHKGEHAALTTLVDYAVEQHFPACQGAPLPALALFAEAARRSAELAARWQSVGFCHGVLNTDNMSLTGRTLDYGPFGFLDATRLNHVCNHSDSSGRYAYARQSDIVLWNLYCFASSLLPLASEEALREVLLAWPALYETAFLARMREKLGLVAAQDGDDALVGDLFVWMDRLGADFTLTFRALCGYDASLDAAAQFEAAGFVPDAGVRAWLSRYAQRLAGEARPAEERRAAMRRANPRLVLRNHLAEQAIRAAEAGDASVLERLARALSRPFDDDAEFDDLAALPPAWAASLQLSCSS</sequence>
<gene>
    <name evidence="8" type="primary">ydiU</name>
    <name evidence="8" type="synonym">selO</name>
    <name evidence="9" type="ORF">E5K04_02405</name>
</gene>
<feature type="binding site" evidence="8">
    <location>
        <position position="257"/>
    </location>
    <ligand>
        <name>Mg(2+)</name>
        <dbReference type="ChEBI" id="CHEBI:18420"/>
    </ligand>
</feature>
<feature type="binding site" evidence="8">
    <location>
        <position position="86"/>
    </location>
    <ligand>
        <name>ATP</name>
        <dbReference type="ChEBI" id="CHEBI:30616"/>
    </ligand>
</feature>
<keyword evidence="6 8" id="KW-0067">ATP-binding</keyword>
<dbReference type="AlphaFoldDB" id="A0A4T0V7B6"/>
<dbReference type="GO" id="GO:0005524">
    <property type="term" value="F:ATP binding"/>
    <property type="evidence" value="ECO:0007669"/>
    <property type="project" value="UniProtKB-UniRule"/>
</dbReference>
<proteinExistence type="inferred from homology"/>
<protein>
    <recommendedName>
        <fullName evidence="8">Protein nucleotidyltransferase YdiU</fullName>
        <ecNumber evidence="8">2.7.7.-</ecNumber>
    </recommendedName>
    <alternativeName>
        <fullName evidence="8">Protein adenylyltransferase YdiU</fullName>
        <ecNumber evidence="8">2.7.7.108</ecNumber>
    </alternativeName>
    <alternativeName>
        <fullName evidence="8">Protein uridylyltransferase YdiU</fullName>
        <ecNumber evidence="8">2.7.7.-</ecNumber>
    </alternativeName>
</protein>
<keyword evidence="8" id="KW-0464">Manganese</keyword>
<comment type="catalytic activity">
    <reaction evidence="8">
        <text>L-tyrosyl-[protein] + ATP = O-(5'-adenylyl)-L-tyrosyl-[protein] + diphosphate</text>
        <dbReference type="Rhea" id="RHEA:54288"/>
        <dbReference type="Rhea" id="RHEA-COMP:10136"/>
        <dbReference type="Rhea" id="RHEA-COMP:13846"/>
        <dbReference type="ChEBI" id="CHEBI:30616"/>
        <dbReference type="ChEBI" id="CHEBI:33019"/>
        <dbReference type="ChEBI" id="CHEBI:46858"/>
        <dbReference type="ChEBI" id="CHEBI:83624"/>
        <dbReference type="EC" id="2.7.7.108"/>
    </reaction>
</comment>
<dbReference type="RefSeq" id="WP_136551298.1">
    <property type="nucleotide sequence ID" value="NZ_STGJ01000001.1"/>
</dbReference>
<evidence type="ECO:0000256" key="3">
    <source>
        <dbReference type="ARBA" id="ARBA00022695"/>
    </source>
</evidence>
<comment type="cofactor">
    <cofactor evidence="8">
        <name>Mg(2+)</name>
        <dbReference type="ChEBI" id="CHEBI:18420"/>
    </cofactor>
    <cofactor evidence="8">
        <name>Mn(2+)</name>
        <dbReference type="ChEBI" id="CHEBI:29035"/>
    </cofactor>
</comment>
<dbReference type="OrthoDB" id="9776281at2"/>
<dbReference type="HAMAP" id="MF_00692">
    <property type="entry name" value="SelO"/>
    <property type="match status" value="1"/>
</dbReference>
<evidence type="ECO:0000256" key="4">
    <source>
        <dbReference type="ARBA" id="ARBA00022723"/>
    </source>
</evidence>
<evidence type="ECO:0000256" key="2">
    <source>
        <dbReference type="ARBA" id="ARBA00022679"/>
    </source>
</evidence>
<dbReference type="GO" id="GO:0030145">
    <property type="term" value="F:manganese ion binding"/>
    <property type="evidence" value="ECO:0007669"/>
    <property type="project" value="UniProtKB-UniRule"/>
</dbReference>
<dbReference type="PANTHER" id="PTHR32057:SF14">
    <property type="entry name" value="PROTEIN ADENYLYLTRANSFERASE SELO, MITOCHONDRIAL"/>
    <property type="match status" value="1"/>
</dbReference>
<dbReference type="Pfam" id="PF02696">
    <property type="entry name" value="SelO"/>
    <property type="match status" value="1"/>
</dbReference>
<reference evidence="9 10" key="1">
    <citation type="submission" date="2019-04" db="EMBL/GenBank/DDBJ databases">
        <title>Crenobacter sp. nov.</title>
        <authorList>
            <person name="Shi S."/>
        </authorList>
    </citation>
    <scope>NUCLEOTIDE SEQUENCE [LARGE SCALE GENOMIC DNA]</scope>
    <source>
        <strain evidence="9 10">GY 70310</strain>
    </source>
</reference>
<evidence type="ECO:0000256" key="7">
    <source>
        <dbReference type="ARBA" id="ARBA00022842"/>
    </source>
</evidence>
<feature type="binding site" evidence="8">
    <location>
        <position position="88"/>
    </location>
    <ligand>
        <name>ATP</name>
        <dbReference type="ChEBI" id="CHEBI:30616"/>
    </ligand>
</feature>
<keyword evidence="4 8" id="KW-0479">Metal-binding</keyword>
<dbReference type="InterPro" id="IPR003846">
    <property type="entry name" value="SelO"/>
</dbReference>
<comment type="catalytic activity">
    <reaction evidence="8">
        <text>L-histidyl-[protein] + UTP = N(tele)-(5'-uridylyl)-L-histidyl-[protein] + diphosphate</text>
        <dbReference type="Rhea" id="RHEA:83891"/>
        <dbReference type="Rhea" id="RHEA-COMP:9745"/>
        <dbReference type="Rhea" id="RHEA-COMP:20239"/>
        <dbReference type="ChEBI" id="CHEBI:29979"/>
        <dbReference type="ChEBI" id="CHEBI:33019"/>
        <dbReference type="ChEBI" id="CHEBI:46398"/>
        <dbReference type="ChEBI" id="CHEBI:233474"/>
    </reaction>
</comment>
<comment type="catalytic activity">
    <reaction evidence="8">
        <text>L-seryl-[protein] + UTP = O-(5'-uridylyl)-L-seryl-[protein] + diphosphate</text>
        <dbReference type="Rhea" id="RHEA:64604"/>
        <dbReference type="Rhea" id="RHEA-COMP:9863"/>
        <dbReference type="Rhea" id="RHEA-COMP:16635"/>
        <dbReference type="ChEBI" id="CHEBI:29999"/>
        <dbReference type="ChEBI" id="CHEBI:33019"/>
        <dbReference type="ChEBI" id="CHEBI:46398"/>
        <dbReference type="ChEBI" id="CHEBI:156051"/>
    </reaction>
</comment>
<feature type="binding site" evidence="8">
    <location>
        <position position="248"/>
    </location>
    <ligand>
        <name>Mg(2+)</name>
        <dbReference type="ChEBI" id="CHEBI:18420"/>
    </ligand>
</feature>
<comment type="caution">
    <text evidence="9">The sequence shown here is derived from an EMBL/GenBank/DDBJ whole genome shotgun (WGS) entry which is preliminary data.</text>
</comment>
<evidence type="ECO:0000256" key="6">
    <source>
        <dbReference type="ARBA" id="ARBA00022840"/>
    </source>
</evidence>
<dbReference type="EC" id="2.7.7.-" evidence="8"/>
<evidence type="ECO:0000256" key="8">
    <source>
        <dbReference type="HAMAP-Rule" id="MF_00692"/>
    </source>
</evidence>
<feature type="binding site" evidence="8">
    <location>
        <position position="178"/>
    </location>
    <ligand>
        <name>ATP</name>
        <dbReference type="ChEBI" id="CHEBI:30616"/>
    </ligand>
</feature>
<dbReference type="EC" id="2.7.7.108" evidence="8"/>
<feature type="active site" description="Proton acceptor" evidence="8">
    <location>
        <position position="247"/>
    </location>
</feature>
<evidence type="ECO:0000256" key="5">
    <source>
        <dbReference type="ARBA" id="ARBA00022741"/>
    </source>
</evidence>
<keyword evidence="5 8" id="KW-0547">Nucleotide-binding</keyword>
<keyword evidence="2 8" id="KW-0808">Transferase</keyword>
<feature type="binding site" evidence="8">
    <location>
        <position position="257"/>
    </location>
    <ligand>
        <name>ATP</name>
        <dbReference type="ChEBI" id="CHEBI:30616"/>
    </ligand>
</feature>
<dbReference type="PANTHER" id="PTHR32057">
    <property type="entry name" value="PROTEIN ADENYLYLTRANSFERASE SELO, MITOCHONDRIAL"/>
    <property type="match status" value="1"/>
</dbReference>
<keyword evidence="7 8" id="KW-0460">Magnesium</keyword>
<keyword evidence="10" id="KW-1185">Reference proteome</keyword>
<feature type="binding site" evidence="8">
    <location>
        <position position="120"/>
    </location>
    <ligand>
        <name>ATP</name>
        <dbReference type="ChEBI" id="CHEBI:30616"/>
    </ligand>
</feature>
<feature type="binding site" evidence="8">
    <location>
        <position position="121"/>
    </location>
    <ligand>
        <name>ATP</name>
        <dbReference type="ChEBI" id="CHEBI:30616"/>
    </ligand>
</feature>
<organism evidence="9 10">
    <name type="scientific">Crenobacter intestini</name>
    <dbReference type="NCBI Taxonomy" id="2563443"/>
    <lineage>
        <taxon>Bacteria</taxon>
        <taxon>Pseudomonadati</taxon>
        <taxon>Pseudomonadota</taxon>
        <taxon>Betaproteobacteria</taxon>
        <taxon>Neisseriales</taxon>
        <taxon>Neisseriaceae</taxon>
        <taxon>Crenobacter</taxon>
    </lineage>
</organism>
<comment type="similarity">
    <text evidence="1 8">Belongs to the SELO family.</text>
</comment>
<feature type="binding site" evidence="8">
    <location>
        <position position="89"/>
    </location>
    <ligand>
        <name>ATP</name>
        <dbReference type="ChEBI" id="CHEBI:30616"/>
    </ligand>
</feature>
<accession>A0A4T0V7B6</accession>
<evidence type="ECO:0000313" key="10">
    <source>
        <dbReference type="Proteomes" id="UP000308891"/>
    </source>
</evidence>
<feature type="binding site" evidence="8">
    <location>
        <position position="108"/>
    </location>
    <ligand>
        <name>ATP</name>
        <dbReference type="ChEBI" id="CHEBI:30616"/>
    </ligand>
</feature>
<evidence type="ECO:0000313" key="9">
    <source>
        <dbReference type="EMBL" id="TIC87287.1"/>
    </source>
</evidence>
<dbReference type="NCBIfam" id="NF000658">
    <property type="entry name" value="PRK00029.1"/>
    <property type="match status" value="1"/>
</dbReference>